<dbReference type="InterPro" id="IPR036938">
    <property type="entry name" value="PAP2/HPO_sf"/>
</dbReference>
<evidence type="ECO:0000256" key="6">
    <source>
        <dbReference type="SAM" id="MobiDB-lite"/>
    </source>
</evidence>
<dbReference type="Gene3D" id="1.20.144.10">
    <property type="entry name" value="Phosphatidic acid phosphatase type 2/haloperoxidase"/>
    <property type="match status" value="1"/>
</dbReference>
<comment type="subcellular location">
    <subcellularLocation>
        <location evidence="1">Membrane</location>
        <topology evidence="1">Multi-pass membrane protein</topology>
    </subcellularLocation>
</comment>
<protein>
    <recommendedName>
        <fullName evidence="8">Phosphatidic acid phosphatase type 2/haloperoxidase domain-containing protein</fullName>
    </recommendedName>
</protein>
<dbReference type="Proteomes" id="UP000013776">
    <property type="component" value="Unassembled WGS sequence"/>
</dbReference>
<feature type="transmembrane region" description="Helical" evidence="7">
    <location>
        <begin position="174"/>
        <end position="192"/>
    </location>
</feature>
<feature type="region of interest" description="Disordered" evidence="6">
    <location>
        <begin position="270"/>
        <end position="338"/>
    </location>
</feature>
<dbReference type="AlphaFoldDB" id="R4XHS7"/>
<comment type="similarity">
    <text evidence="2">Belongs to the PA-phosphatase related phosphoesterase family.</text>
</comment>
<evidence type="ECO:0000313" key="10">
    <source>
        <dbReference type="Proteomes" id="UP000013776"/>
    </source>
</evidence>
<dbReference type="Pfam" id="PF01569">
    <property type="entry name" value="PAP2"/>
    <property type="match status" value="1"/>
</dbReference>
<name>R4XHS7_TAPDE</name>
<dbReference type="InterPro" id="IPR000326">
    <property type="entry name" value="PAP2/HPO"/>
</dbReference>
<dbReference type="GO" id="GO:0016020">
    <property type="term" value="C:membrane"/>
    <property type="evidence" value="ECO:0007669"/>
    <property type="project" value="UniProtKB-SubCell"/>
</dbReference>
<dbReference type="OrthoDB" id="8907274at2759"/>
<feature type="transmembrane region" description="Helical" evidence="7">
    <location>
        <begin position="59"/>
        <end position="80"/>
    </location>
</feature>
<dbReference type="GO" id="GO:0008195">
    <property type="term" value="F:phosphatidate phosphatase activity"/>
    <property type="evidence" value="ECO:0007669"/>
    <property type="project" value="TreeGrafter"/>
</dbReference>
<evidence type="ECO:0000313" key="9">
    <source>
        <dbReference type="EMBL" id="CCG84068.1"/>
    </source>
</evidence>
<dbReference type="PANTHER" id="PTHR10165">
    <property type="entry name" value="LIPID PHOSPHATE PHOSPHATASE"/>
    <property type="match status" value="1"/>
</dbReference>
<feature type="transmembrane region" description="Helical" evidence="7">
    <location>
        <begin position="92"/>
        <end position="113"/>
    </location>
</feature>
<feature type="transmembrane region" description="Helical" evidence="7">
    <location>
        <begin position="204"/>
        <end position="222"/>
    </location>
</feature>
<evidence type="ECO:0000256" key="2">
    <source>
        <dbReference type="ARBA" id="ARBA00008816"/>
    </source>
</evidence>
<feature type="transmembrane region" description="Helical" evidence="7">
    <location>
        <begin position="234"/>
        <end position="252"/>
    </location>
</feature>
<dbReference type="PANTHER" id="PTHR10165:SF35">
    <property type="entry name" value="RE23632P"/>
    <property type="match status" value="1"/>
</dbReference>
<feature type="compositionally biased region" description="Polar residues" evidence="6">
    <location>
        <begin position="301"/>
        <end position="312"/>
    </location>
</feature>
<dbReference type="GO" id="GO:0006644">
    <property type="term" value="P:phospholipid metabolic process"/>
    <property type="evidence" value="ECO:0007669"/>
    <property type="project" value="InterPro"/>
</dbReference>
<keyword evidence="3 7" id="KW-0812">Transmembrane</keyword>
<evidence type="ECO:0000256" key="4">
    <source>
        <dbReference type="ARBA" id="ARBA00022989"/>
    </source>
</evidence>
<dbReference type="SMART" id="SM00014">
    <property type="entry name" value="acidPPc"/>
    <property type="match status" value="1"/>
</dbReference>
<feature type="transmembrane region" description="Helical" evidence="7">
    <location>
        <begin position="12"/>
        <end position="30"/>
    </location>
</feature>
<keyword evidence="4 7" id="KW-1133">Transmembrane helix</keyword>
<evidence type="ECO:0000256" key="7">
    <source>
        <dbReference type="SAM" id="Phobius"/>
    </source>
</evidence>
<keyword evidence="5 7" id="KW-0472">Membrane</keyword>
<dbReference type="CDD" id="cd03390">
    <property type="entry name" value="PAP2_containing_1_like"/>
    <property type="match status" value="1"/>
</dbReference>
<evidence type="ECO:0000256" key="1">
    <source>
        <dbReference type="ARBA" id="ARBA00004141"/>
    </source>
</evidence>
<feature type="compositionally biased region" description="Acidic residues" evidence="6">
    <location>
        <begin position="278"/>
        <end position="289"/>
    </location>
</feature>
<accession>R4XHS7</accession>
<dbReference type="InterPro" id="IPR043216">
    <property type="entry name" value="PAP-like"/>
</dbReference>
<dbReference type="eggNOG" id="KOG3030">
    <property type="taxonomic scope" value="Eukaryota"/>
</dbReference>
<proteinExistence type="inferred from homology"/>
<reference evidence="9 10" key="1">
    <citation type="journal article" date="2013" name="MBio">
        <title>Genome sequencing of the plant pathogen Taphrina deformans, the causal agent of peach leaf curl.</title>
        <authorList>
            <person name="Cisse O.H."/>
            <person name="Almeida J.M.G.C.F."/>
            <person name="Fonseca A."/>
            <person name="Kumar A.A."/>
            <person name="Salojaervi J."/>
            <person name="Overmyer K."/>
            <person name="Hauser P.M."/>
            <person name="Pagni M."/>
        </authorList>
    </citation>
    <scope>NUCLEOTIDE SEQUENCE [LARGE SCALE GENOMIC DNA]</scope>
    <source>
        <strain evidence="10">PYCC 5710 / ATCC 11124 / CBS 356.35 / IMI 108563 / JCM 9778 / NBRC 8474</strain>
    </source>
</reference>
<evidence type="ECO:0000256" key="5">
    <source>
        <dbReference type="ARBA" id="ARBA00023136"/>
    </source>
</evidence>
<sequence length="338" mass="37953">MQRKLIWRFSSYALDWLIIICAVFIFQRIGDIAGHRQHFSLTDIRIKYEYTGPSTIPNYANVMLSVVFPALTILVLLTVLERRLASHRTQQSGFMVLYTINTSLLGLALSVSLSQVFTNALKVTIGRPRPDLLARCMPTTTAVDPVPYGLSTSAICTQTNAAILNDGFRSFPSGHSSMAFSGLAYLTLFLAWRLSLFNKKGQTWKWTVVMLPFLIASLVAISRIKDNRHHPFDVLFGSGLGIVTSFIAFFQYHPELTRVHNRFPVRFKENSRQTSMADDPETNVDDVPEEQPHRDIELQRYGSSNSQRSDWSAEQDIVPPGVSGSPEASSRRPLVGAR</sequence>
<dbReference type="STRING" id="1097556.R4XHS7"/>
<dbReference type="SUPFAM" id="SSF48317">
    <property type="entry name" value="Acid phosphatase/Vanadium-dependent haloperoxidase"/>
    <property type="match status" value="1"/>
</dbReference>
<dbReference type="EMBL" id="CAHR02000198">
    <property type="protein sequence ID" value="CCG84068.1"/>
    <property type="molecule type" value="Genomic_DNA"/>
</dbReference>
<gene>
    <name evidence="9" type="ORF">TAPDE_004442</name>
</gene>
<feature type="domain" description="Phosphatidic acid phosphatase type 2/haloperoxidase" evidence="8">
    <location>
        <begin position="105"/>
        <end position="249"/>
    </location>
</feature>
<keyword evidence="10" id="KW-1185">Reference proteome</keyword>
<dbReference type="GO" id="GO:0046839">
    <property type="term" value="P:phospholipid dephosphorylation"/>
    <property type="evidence" value="ECO:0007669"/>
    <property type="project" value="TreeGrafter"/>
</dbReference>
<organism evidence="9 10">
    <name type="scientific">Taphrina deformans (strain PYCC 5710 / ATCC 11124 / CBS 356.35 / IMI 108563 / JCM 9778 / NBRC 8474)</name>
    <name type="common">Peach leaf curl fungus</name>
    <name type="synonym">Lalaria deformans</name>
    <dbReference type="NCBI Taxonomy" id="1097556"/>
    <lineage>
        <taxon>Eukaryota</taxon>
        <taxon>Fungi</taxon>
        <taxon>Dikarya</taxon>
        <taxon>Ascomycota</taxon>
        <taxon>Taphrinomycotina</taxon>
        <taxon>Taphrinomycetes</taxon>
        <taxon>Taphrinales</taxon>
        <taxon>Taphrinaceae</taxon>
        <taxon>Taphrina</taxon>
    </lineage>
</organism>
<evidence type="ECO:0000259" key="8">
    <source>
        <dbReference type="SMART" id="SM00014"/>
    </source>
</evidence>
<comment type="caution">
    <text evidence="9">The sequence shown here is derived from an EMBL/GenBank/DDBJ whole genome shotgun (WGS) entry which is preliminary data.</text>
</comment>
<dbReference type="VEuPathDB" id="FungiDB:TAPDE_004442"/>
<evidence type="ECO:0000256" key="3">
    <source>
        <dbReference type="ARBA" id="ARBA00022692"/>
    </source>
</evidence>